<dbReference type="PANTHER" id="PTHR35218:SF9">
    <property type="entry name" value="ENDONUCLEASE_EXONUCLEASE_PHOSPHATASE DOMAIN-CONTAINING PROTEIN"/>
    <property type="match status" value="1"/>
</dbReference>
<accession>A0A1R3HX68</accession>
<comment type="caution">
    <text evidence="2">The sequence shown here is derived from an EMBL/GenBank/DDBJ whole genome shotgun (WGS) entry which is preliminary data.</text>
</comment>
<dbReference type="STRING" id="93759.A0A1R3HX68"/>
<gene>
    <name evidence="2" type="ORF">COLO4_26422</name>
</gene>
<keyword evidence="2" id="KW-0540">Nuclease</keyword>
<dbReference type="AlphaFoldDB" id="A0A1R3HX68"/>
<feature type="compositionally biased region" description="Basic and acidic residues" evidence="1">
    <location>
        <begin position="84"/>
        <end position="101"/>
    </location>
</feature>
<dbReference type="EMBL" id="AWUE01019238">
    <property type="protein sequence ID" value="OMO74946.1"/>
    <property type="molecule type" value="Genomic_DNA"/>
</dbReference>
<keyword evidence="2" id="KW-0378">Hydrolase</keyword>
<proteinExistence type="predicted"/>
<dbReference type="OrthoDB" id="1750221at2759"/>
<evidence type="ECO:0000313" key="3">
    <source>
        <dbReference type="Proteomes" id="UP000187203"/>
    </source>
</evidence>
<name>A0A1R3HX68_9ROSI</name>
<dbReference type="Proteomes" id="UP000187203">
    <property type="component" value="Unassembled WGS sequence"/>
</dbReference>
<organism evidence="2 3">
    <name type="scientific">Corchorus olitorius</name>
    <dbReference type="NCBI Taxonomy" id="93759"/>
    <lineage>
        <taxon>Eukaryota</taxon>
        <taxon>Viridiplantae</taxon>
        <taxon>Streptophyta</taxon>
        <taxon>Embryophyta</taxon>
        <taxon>Tracheophyta</taxon>
        <taxon>Spermatophyta</taxon>
        <taxon>Magnoliopsida</taxon>
        <taxon>eudicotyledons</taxon>
        <taxon>Gunneridae</taxon>
        <taxon>Pentapetalae</taxon>
        <taxon>rosids</taxon>
        <taxon>malvids</taxon>
        <taxon>Malvales</taxon>
        <taxon>Malvaceae</taxon>
        <taxon>Grewioideae</taxon>
        <taxon>Apeibeae</taxon>
        <taxon>Corchorus</taxon>
    </lineage>
</organism>
<feature type="compositionally biased region" description="Basic and acidic residues" evidence="1">
    <location>
        <begin position="130"/>
        <end position="140"/>
    </location>
</feature>
<feature type="compositionally biased region" description="Basic and acidic residues" evidence="1">
    <location>
        <begin position="153"/>
        <end position="167"/>
    </location>
</feature>
<evidence type="ECO:0000313" key="2">
    <source>
        <dbReference type="EMBL" id="OMO74946.1"/>
    </source>
</evidence>
<feature type="compositionally biased region" description="Acidic residues" evidence="1">
    <location>
        <begin position="1"/>
        <end position="12"/>
    </location>
</feature>
<evidence type="ECO:0000256" key="1">
    <source>
        <dbReference type="SAM" id="MobiDB-lite"/>
    </source>
</evidence>
<dbReference type="InterPro" id="IPR036691">
    <property type="entry name" value="Endo/exonu/phosph_ase_sf"/>
</dbReference>
<feature type="region of interest" description="Disordered" evidence="1">
    <location>
        <begin position="1"/>
        <end position="40"/>
    </location>
</feature>
<dbReference type="PANTHER" id="PTHR35218">
    <property type="entry name" value="RNASE H DOMAIN-CONTAINING PROTEIN"/>
    <property type="match status" value="1"/>
</dbReference>
<dbReference type="SUPFAM" id="SSF56219">
    <property type="entry name" value="DNase I-like"/>
    <property type="match status" value="1"/>
</dbReference>
<feature type="region of interest" description="Disordered" evidence="1">
    <location>
        <begin position="63"/>
        <end position="172"/>
    </location>
</feature>
<reference evidence="3" key="1">
    <citation type="submission" date="2013-09" db="EMBL/GenBank/DDBJ databases">
        <title>Corchorus olitorius genome sequencing.</title>
        <authorList>
            <person name="Alam M."/>
            <person name="Haque M.S."/>
            <person name="Islam M.S."/>
            <person name="Emdad E.M."/>
            <person name="Islam M.M."/>
            <person name="Ahmed B."/>
            <person name="Halim A."/>
            <person name="Hossen Q.M.M."/>
            <person name="Hossain M.Z."/>
            <person name="Ahmed R."/>
            <person name="Khan M.M."/>
            <person name="Islam R."/>
            <person name="Rashid M.M."/>
            <person name="Khan S.A."/>
            <person name="Rahman M.S."/>
            <person name="Alam M."/>
            <person name="Yahiya A.S."/>
            <person name="Khan M.S."/>
            <person name="Azam M.S."/>
            <person name="Haque T."/>
            <person name="Lashkar M.Z.H."/>
            <person name="Akhand A.I."/>
            <person name="Morshed G."/>
            <person name="Roy S."/>
            <person name="Uddin K.S."/>
            <person name="Rabeya T."/>
            <person name="Hossain A.S."/>
            <person name="Chowdhury A."/>
            <person name="Snigdha A.R."/>
            <person name="Mortoza M.S."/>
            <person name="Matin S.A."/>
            <person name="Hoque S.M.E."/>
            <person name="Islam M.K."/>
            <person name="Roy D.K."/>
            <person name="Haider R."/>
            <person name="Moosa M.M."/>
            <person name="Elias S.M."/>
            <person name="Hasan A.M."/>
            <person name="Jahan S."/>
            <person name="Shafiuddin M."/>
            <person name="Mahmood N."/>
            <person name="Shommy N.S."/>
        </authorList>
    </citation>
    <scope>NUCLEOTIDE SEQUENCE [LARGE SCALE GENOMIC DNA]</scope>
    <source>
        <strain evidence="3">cv. O-4</strain>
    </source>
</reference>
<sequence length="314" mass="35903">METEPGGSEEENLQNQNSQQDEEMIPLHNNTREFPPFEFPPLEPIIDPVVEFDSSVARIEQLEERRVRDSQNLADLEDMQYSLNREHVRLEVTKDTGKAESSHMGSQRMRGTPSPESSEEGRRGSPKRKREGEENAHAQEDQNESPGSMRRKIREEAQPEASKEADGLRSPQPMSLLSWNVRGLGQPLTISYGSDLVQRNKTQICFLMETKTSVLKASRLTRRWGFSNWLGTDARGLSGGTLLLWRDNVAVDILFMNKNLLSAYITVNGKSFWLTCIYGSPHFSGRKKLWMELMAFRSTLPQRQMTRSLRPVHL</sequence>
<protein>
    <submittedName>
        <fullName evidence="2">Endonuclease/exonuclease/phosphatase</fullName>
    </submittedName>
</protein>
<dbReference type="GO" id="GO:0004519">
    <property type="term" value="F:endonuclease activity"/>
    <property type="evidence" value="ECO:0007669"/>
    <property type="project" value="UniProtKB-KW"/>
</dbReference>
<keyword evidence="3" id="KW-1185">Reference proteome</keyword>
<dbReference type="Gene3D" id="3.60.10.10">
    <property type="entry name" value="Endonuclease/exonuclease/phosphatase"/>
    <property type="match status" value="1"/>
</dbReference>
<keyword evidence="2" id="KW-0255">Endonuclease</keyword>